<gene>
    <name evidence="1" type="ORF">MUG09_13990</name>
</gene>
<accession>A0ABY4D8Q3</accession>
<protein>
    <submittedName>
        <fullName evidence="1">Uncharacterized protein</fullName>
    </submittedName>
</protein>
<dbReference type="SUPFAM" id="SSF101386">
    <property type="entry name" value="all-alpha NTP pyrophosphatases"/>
    <property type="match status" value="1"/>
</dbReference>
<proteinExistence type="predicted"/>
<dbReference type="CDD" id="cd11537">
    <property type="entry name" value="NTP-PPase_RS21-C6_like"/>
    <property type="match status" value="1"/>
</dbReference>
<evidence type="ECO:0000313" key="1">
    <source>
        <dbReference type="EMBL" id="UOM50671.1"/>
    </source>
</evidence>
<keyword evidence="2" id="KW-1185">Reference proteome</keyword>
<sequence length="188" mass="21050">MKKDTRMPTNYNPILTLQKHLGLSSAEIAEKLGITEEEYLLSVLDPPSSLIKTLSSVFGVNKQYLVDGVGPMFSTCTLPVSDILAFRDERNWKQFHTPKDLSISLSLEAAELLECFQWSGSDVEAKSKHARMEEELADILIYSVLFADAIGVDIPTIIHNKLKKNGEKYAVDKAYGNAKKYTEFSETD</sequence>
<evidence type="ECO:0000313" key="2">
    <source>
        <dbReference type="Proteomes" id="UP000829708"/>
    </source>
</evidence>
<dbReference type="RefSeq" id="WP_244772058.1">
    <property type="nucleotide sequence ID" value="NZ_CP094929.1"/>
</dbReference>
<dbReference type="Pfam" id="PF12643">
    <property type="entry name" value="MazG-like"/>
    <property type="match status" value="1"/>
</dbReference>
<organism evidence="1 2">
    <name type="scientific">Sphaerochaeta associata</name>
    <dbReference type="NCBI Taxonomy" id="1129264"/>
    <lineage>
        <taxon>Bacteria</taxon>
        <taxon>Pseudomonadati</taxon>
        <taxon>Spirochaetota</taxon>
        <taxon>Spirochaetia</taxon>
        <taxon>Spirochaetales</taxon>
        <taxon>Sphaerochaetaceae</taxon>
        <taxon>Sphaerochaeta</taxon>
    </lineage>
</organism>
<dbReference type="PANTHER" id="PTHR46523">
    <property type="entry name" value="DCTP PYROPHOSPHATASE 1"/>
    <property type="match status" value="1"/>
</dbReference>
<dbReference type="InterPro" id="IPR025984">
    <property type="entry name" value="DCTPP"/>
</dbReference>
<dbReference type="PANTHER" id="PTHR46523:SF1">
    <property type="entry name" value="DCTP PYROPHOSPHATASE 1"/>
    <property type="match status" value="1"/>
</dbReference>
<dbReference type="InterPro" id="IPR052555">
    <property type="entry name" value="dCTP_Pyrophosphatase"/>
</dbReference>
<dbReference type="EMBL" id="CP094929">
    <property type="protein sequence ID" value="UOM50671.1"/>
    <property type="molecule type" value="Genomic_DNA"/>
</dbReference>
<dbReference type="Gene3D" id="1.10.287.1080">
    <property type="entry name" value="MazG-like"/>
    <property type="match status" value="1"/>
</dbReference>
<reference evidence="2" key="1">
    <citation type="journal article" date="2024" name="J Bioinform Genom">
        <title>Complete genome sequence of the type strain bacterium Sphaerochaeta associata GLS2t (VKM B-2742)t.</title>
        <authorList>
            <person name="Troshina O.Y."/>
            <person name="Tepeeva A.N."/>
            <person name="Arzamasceva V.O."/>
            <person name="Whitman W.B."/>
            <person name="Varghese N."/>
            <person name="Shapiro N."/>
            <person name="Woyke T."/>
            <person name="Kripides N.C."/>
            <person name="Vasilenko O.V."/>
        </authorList>
    </citation>
    <scope>NUCLEOTIDE SEQUENCE [LARGE SCALE GENOMIC DNA]</scope>
    <source>
        <strain evidence="2">GLS2T</strain>
    </source>
</reference>
<dbReference type="Proteomes" id="UP000829708">
    <property type="component" value="Chromosome"/>
</dbReference>
<name>A0ABY4D8Q3_9SPIR</name>